<comment type="caution">
    <text evidence="2">The sequence shown here is derived from an EMBL/GenBank/DDBJ whole genome shotgun (WGS) entry which is preliminary data.</text>
</comment>
<feature type="chain" id="PRO_5042575399" evidence="1">
    <location>
        <begin position="20"/>
        <end position="165"/>
    </location>
</feature>
<dbReference type="Proteomes" id="UP001271007">
    <property type="component" value="Unassembled WGS sequence"/>
</dbReference>
<dbReference type="AlphaFoldDB" id="A0AAJ0DJK5"/>
<sequence length="165" mass="17462">MAALLALVLGGTLTAGGIGGKILGILDATHVIRDVPGSKSAPAVASAIFQFDGDEMRLKDLQRLGGLQMNAAAEGKAGFCAGGNIEHNAVECFQGDFTHGVPRRGLHQGTFTFAIPGLEDEVNGKWVGKIDDEVADAFDKLYGRLDGKERKTKETADMMKMLMQA</sequence>
<dbReference type="EMBL" id="JAWDJX010000009">
    <property type="protein sequence ID" value="KAK3055339.1"/>
    <property type="molecule type" value="Genomic_DNA"/>
</dbReference>
<evidence type="ECO:0000313" key="2">
    <source>
        <dbReference type="EMBL" id="KAK3055339.1"/>
    </source>
</evidence>
<evidence type="ECO:0000313" key="3">
    <source>
        <dbReference type="Proteomes" id="UP001271007"/>
    </source>
</evidence>
<keyword evidence="1" id="KW-0732">Signal</keyword>
<feature type="signal peptide" evidence="1">
    <location>
        <begin position="1"/>
        <end position="19"/>
    </location>
</feature>
<protein>
    <submittedName>
        <fullName evidence="2">Uncharacterized protein</fullName>
    </submittedName>
</protein>
<reference evidence="2" key="1">
    <citation type="submission" date="2023-04" db="EMBL/GenBank/DDBJ databases">
        <title>Black Yeasts Isolated from many extreme environments.</title>
        <authorList>
            <person name="Coleine C."/>
            <person name="Stajich J.E."/>
            <person name="Selbmann L."/>
        </authorList>
    </citation>
    <scope>NUCLEOTIDE SEQUENCE</scope>
    <source>
        <strain evidence="2">CCFEE 5312</strain>
    </source>
</reference>
<gene>
    <name evidence="2" type="ORF">LTR09_003892</name>
</gene>
<proteinExistence type="predicted"/>
<organism evidence="2 3">
    <name type="scientific">Extremus antarcticus</name>
    <dbReference type="NCBI Taxonomy" id="702011"/>
    <lineage>
        <taxon>Eukaryota</taxon>
        <taxon>Fungi</taxon>
        <taxon>Dikarya</taxon>
        <taxon>Ascomycota</taxon>
        <taxon>Pezizomycotina</taxon>
        <taxon>Dothideomycetes</taxon>
        <taxon>Dothideomycetidae</taxon>
        <taxon>Mycosphaerellales</taxon>
        <taxon>Extremaceae</taxon>
        <taxon>Extremus</taxon>
    </lineage>
</organism>
<accession>A0AAJ0DJK5</accession>
<keyword evidence="3" id="KW-1185">Reference proteome</keyword>
<evidence type="ECO:0000256" key="1">
    <source>
        <dbReference type="SAM" id="SignalP"/>
    </source>
</evidence>
<name>A0AAJ0DJK5_9PEZI</name>